<dbReference type="InterPro" id="IPR011066">
    <property type="entry name" value="MscS_channel_C_sf"/>
</dbReference>
<organism evidence="8 9">
    <name type="scientific">Roseateles depolymerans</name>
    <dbReference type="NCBI Taxonomy" id="76731"/>
    <lineage>
        <taxon>Bacteria</taxon>
        <taxon>Pseudomonadati</taxon>
        <taxon>Pseudomonadota</taxon>
        <taxon>Betaproteobacteria</taxon>
        <taxon>Burkholderiales</taxon>
        <taxon>Sphaerotilaceae</taxon>
        <taxon>Roseateles</taxon>
    </lineage>
</organism>
<keyword evidence="4 6" id="KW-1133">Transmembrane helix</keyword>
<sequence>MQTAAKVAMTAAATGTDAMWTLIIVALAALSWLLQVSLGGEAGLPDWLPAQALRQLATGLTVLAGVQLLHRLLSHGLRHAGGSASSDLLQALLRVLLYLVASLLYLRLGLGLDITSVLATSALFSVIVGLALQPTLGHLFAGISLEIERPLRVGDCIRREQLEGEVVSLSWRSVSVRTPRGSIIVLPNADFTSRALEVVPRGQPFRHELGFSISSRHPPGQIIRCALRVLHSGLPGICHTPAPSVLLADNDARSASLRFTARFFTQDFLNRHAQGSQFLERLWYALAREGVALPEPPALWNQALDEAELPTGDEPPFTGSLGIAARGPAPLHPEPAVLARGLAPLPAPAGPALLRHARALRYARAEPCDTPGLALVLHGSLREQQSPAQAEAALQRLLLMLGQPPQAGEPRRRLLSHPHGQALLQAGRLALGPLAEQLVGRIAALTDDAWLAAQALAALAGQPELLEQLRTDLPAVSTRLCGPGDWTVLRTADPVAGCVAEQDCGLLLWDAAALARVRAELTPQADAALVTGLRQVLPAGSLADGAHTQDLFAMA</sequence>
<dbReference type="InterPro" id="IPR010920">
    <property type="entry name" value="LSM_dom_sf"/>
</dbReference>
<dbReference type="PANTHER" id="PTHR30566">
    <property type="entry name" value="YNAI-RELATED MECHANOSENSITIVE ION CHANNEL"/>
    <property type="match status" value="1"/>
</dbReference>
<keyword evidence="2" id="KW-1003">Cell membrane</keyword>
<evidence type="ECO:0000313" key="8">
    <source>
        <dbReference type="EMBL" id="PZP28719.1"/>
    </source>
</evidence>
<dbReference type="SUPFAM" id="SSF50182">
    <property type="entry name" value="Sm-like ribonucleoproteins"/>
    <property type="match status" value="1"/>
</dbReference>
<dbReference type="GO" id="GO:0008381">
    <property type="term" value="F:mechanosensitive monoatomic ion channel activity"/>
    <property type="evidence" value="ECO:0007669"/>
    <property type="project" value="UniProtKB-ARBA"/>
</dbReference>
<protein>
    <recommendedName>
        <fullName evidence="7">Mechanosensitive ion channel MscS domain-containing protein</fullName>
    </recommendedName>
</protein>
<dbReference type="PANTHER" id="PTHR30566:SF5">
    <property type="entry name" value="MECHANOSENSITIVE ION CHANNEL PROTEIN 1, MITOCHONDRIAL-RELATED"/>
    <property type="match status" value="1"/>
</dbReference>
<evidence type="ECO:0000256" key="4">
    <source>
        <dbReference type="ARBA" id="ARBA00022989"/>
    </source>
</evidence>
<comment type="caution">
    <text evidence="8">The sequence shown here is derived from an EMBL/GenBank/DDBJ whole genome shotgun (WGS) entry which is preliminary data.</text>
</comment>
<dbReference type="Gene3D" id="2.30.30.60">
    <property type="match status" value="1"/>
</dbReference>
<dbReference type="SUPFAM" id="SSF82689">
    <property type="entry name" value="Mechanosensitive channel protein MscS (YggB), C-terminal domain"/>
    <property type="match status" value="1"/>
</dbReference>
<evidence type="ECO:0000259" key="7">
    <source>
        <dbReference type="Pfam" id="PF00924"/>
    </source>
</evidence>
<dbReference type="Proteomes" id="UP000249633">
    <property type="component" value="Unassembled WGS sequence"/>
</dbReference>
<dbReference type="InterPro" id="IPR006685">
    <property type="entry name" value="MscS_channel_2nd"/>
</dbReference>
<feature type="domain" description="Mechanosensitive ion channel MscS" evidence="7">
    <location>
        <begin position="138"/>
        <end position="194"/>
    </location>
</feature>
<keyword evidence="5 6" id="KW-0472">Membrane</keyword>
<evidence type="ECO:0000256" key="6">
    <source>
        <dbReference type="SAM" id="Phobius"/>
    </source>
</evidence>
<accession>A0A2W5FGG0</accession>
<proteinExistence type="predicted"/>
<evidence type="ECO:0000256" key="5">
    <source>
        <dbReference type="ARBA" id="ARBA00023136"/>
    </source>
</evidence>
<evidence type="ECO:0000313" key="9">
    <source>
        <dbReference type="Proteomes" id="UP000249633"/>
    </source>
</evidence>
<dbReference type="EMBL" id="QFOD01000021">
    <property type="protein sequence ID" value="PZP28719.1"/>
    <property type="molecule type" value="Genomic_DNA"/>
</dbReference>
<feature type="transmembrane region" description="Helical" evidence="6">
    <location>
        <begin position="114"/>
        <end position="132"/>
    </location>
</feature>
<feature type="transmembrane region" description="Helical" evidence="6">
    <location>
        <begin position="91"/>
        <end position="108"/>
    </location>
</feature>
<evidence type="ECO:0000256" key="3">
    <source>
        <dbReference type="ARBA" id="ARBA00022692"/>
    </source>
</evidence>
<evidence type="ECO:0000256" key="1">
    <source>
        <dbReference type="ARBA" id="ARBA00004651"/>
    </source>
</evidence>
<reference evidence="8 9" key="1">
    <citation type="submission" date="2017-08" db="EMBL/GenBank/DDBJ databases">
        <title>Infants hospitalized years apart are colonized by the same room-sourced microbial strains.</title>
        <authorList>
            <person name="Brooks B."/>
            <person name="Olm M.R."/>
            <person name="Firek B.A."/>
            <person name="Baker R."/>
            <person name="Thomas B.C."/>
            <person name="Morowitz M.J."/>
            <person name="Banfield J.F."/>
        </authorList>
    </citation>
    <scope>NUCLEOTIDE SEQUENCE [LARGE SCALE GENOMIC DNA]</scope>
    <source>
        <strain evidence="8">S2_012_000_R2_81</strain>
    </source>
</reference>
<dbReference type="AlphaFoldDB" id="A0A2W5FGG0"/>
<gene>
    <name evidence="8" type="ORF">DI603_18750</name>
</gene>
<comment type="subcellular location">
    <subcellularLocation>
        <location evidence="1">Cell membrane</location>
        <topology evidence="1">Multi-pass membrane protein</topology>
    </subcellularLocation>
</comment>
<keyword evidence="3 6" id="KW-0812">Transmembrane</keyword>
<dbReference type="InterPro" id="IPR023408">
    <property type="entry name" value="MscS_beta-dom_sf"/>
</dbReference>
<dbReference type="Pfam" id="PF00924">
    <property type="entry name" value="MS_channel_2nd"/>
    <property type="match status" value="1"/>
</dbReference>
<dbReference type="GO" id="GO:0005886">
    <property type="term" value="C:plasma membrane"/>
    <property type="evidence" value="ECO:0007669"/>
    <property type="project" value="UniProtKB-SubCell"/>
</dbReference>
<name>A0A2W5FGG0_9BURK</name>
<evidence type="ECO:0000256" key="2">
    <source>
        <dbReference type="ARBA" id="ARBA00022475"/>
    </source>
</evidence>
<feature type="transmembrane region" description="Helical" evidence="6">
    <location>
        <begin position="7"/>
        <end position="32"/>
    </location>
</feature>
<dbReference type="Gene3D" id="1.10.287.1260">
    <property type="match status" value="1"/>
</dbReference>